<keyword evidence="2" id="KW-0732">Signal</keyword>
<sequence>MKIIFFVTVIIQCLFGFANGAIDCYHNLGYNDKSYQSYCIYAQLENGTDLQMCDYEHYDRYGLEEWPQSEMFECVKAPGYLKFMRCDTDLCNTGCEIIEPTTLTTTEQASTTSVASTTLPPTTVVEPSTTTKGPISPGKNNDTACGNSTNPDGKNGYNFQLPLTNVFGNKQVNVVYNIPATSNNCECRCNQNKAQNNFIVQ</sequence>
<evidence type="ECO:0000256" key="1">
    <source>
        <dbReference type="SAM" id="MobiDB-lite"/>
    </source>
</evidence>
<feature type="chain" id="PRO_5028896822" evidence="2">
    <location>
        <begin position="21"/>
        <end position="201"/>
    </location>
</feature>
<proteinExistence type="predicted"/>
<name>A0A7E4V813_PANRE</name>
<dbReference type="AlphaFoldDB" id="A0A7E4V813"/>
<feature type="compositionally biased region" description="Polar residues" evidence="1">
    <location>
        <begin position="138"/>
        <end position="151"/>
    </location>
</feature>
<feature type="region of interest" description="Disordered" evidence="1">
    <location>
        <begin position="106"/>
        <end position="151"/>
    </location>
</feature>
<dbReference type="WBParaSite" id="Pan_g17678.t1">
    <property type="protein sequence ID" value="Pan_g17678.t1"/>
    <property type="gene ID" value="Pan_g17678"/>
</dbReference>
<dbReference type="Proteomes" id="UP000492821">
    <property type="component" value="Unassembled WGS sequence"/>
</dbReference>
<accession>A0A7E4V813</accession>
<feature type="signal peptide" evidence="2">
    <location>
        <begin position="1"/>
        <end position="20"/>
    </location>
</feature>
<organism evidence="3 4">
    <name type="scientific">Panagrellus redivivus</name>
    <name type="common">Microworm</name>
    <dbReference type="NCBI Taxonomy" id="6233"/>
    <lineage>
        <taxon>Eukaryota</taxon>
        <taxon>Metazoa</taxon>
        <taxon>Ecdysozoa</taxon>
        <taxon>Nematoda</taxon>
        <taxon>Chromadorea</taxon>
        <taxon>Rhabditida</taxon>
        <taxon>Tylenchina</taxon>
        <taxon>Panagrolaimomorpha</taxon>
        <taxon>Panagrolaimoidea</taxon>
        <taxon>Panagrolaimidae</taxon>
        <taxon>Panagrellus</taxon>
    </lineage>
</organism>
<feature type="compositionally biased region" description="Low complexity" evidence="1">
    <location>
        <begin position="106"/>
        <end position="131"/>
    </location>
</feature>
<keyword evidence="3" id="KW-1185">Reference proteome</keyword>
<reference evidence="3" key="1">
    <citation type="journal article" date="2013" name="Genetics">
        <title>The draft genome and transcriptome of Panagrellus redivivus are shaped by the harsh demands of a free-living lifestyle.</title>
        <authorList>
            <person name="Srinivasan J."/>
            <person name="Dillman A.R."/>
            <person name="Macchietto M.G."/>
            <person name="Heikkinen L."/>
            <person name="Lakso M."/>
            <person name="Fracchia K.M."/>
            <person name="Antoshechkin I."/>
            <person name="Mortazavi A."/>
            <person name="Wong G."/>
            <person name="Sternberg P.W."/>
        </authorList>
    </citation>
    <scope>NUCLEOTIDE SEQUENCE [LARGE SCALE GENOMIC DNA]</scope>
    <source>
        <strain evidence="3">MT8872</strain>
    </source>
</reference>
<evidence type="ECO:0000313" key="3">
    <source>
        <dbReference type="Proteomes" id="UP000492821"/>
    </source>
</evidence>
<evidence type="ECO:0000256" key="2">
    <source>
        <dbReference type="SAM" id="SignalP"/>
    </source>
</evidence>
<evidence type="ECO:0000313" key="4">
    <source>
        <dbReference type="WBParaSite" id="Pan_g17678.t1"/>
    </source>
</evidence>
<reference evidence="4" key="2">
    <citation type="submission" date="2020-10" db="UniProtKB">
        <authorList>
            <consortium name="WormBaseParasite"/>
        </authorList>
    </citation>
    <scope>IDENTIFICATION</scope>
</reference>
<protein>
    <submittedName>
        <fullName evidence="4">Chitin-binding type-2 domain-containing protein</fullName>
    </submittedName>
</protein>